<dbReference type="EMBL" id="BAABLX010000011">
    <property type="protein sequence ID" value="GAA4940259.1"/>
    <property type="molecule type" value="Genomic_DNA"/>
</dbReference>
<dbReference type="InterPro" id="IPR021708">
    <property type="entry name" value="DUF3291"/>
</dbReference>
<name>A0AAV3U1L3_9ALTE</name>
<evidence type="ECO:0000313" key="2">
    <source>
        <dbReference type="EMBL" id="GAA4940259.1"/>
    </source>
</evidence>
<organism evidence="2 3">
    <name type="scientific">Halioxenophilus aromaticivorans</name>
    <dbReference type="NCBI Taxonomy" id="1306992"/>
    <lineage>
        <taxon>Bacteria</taxon>
        <taxon>Pseudomonadati</taxon>
        <taxon>Pseudomonadota</taxon>
        <taxon>Gammaproteobacteria</taxon>
        <taxon>Alteromonadales</taxon>
        <taxon>Alteromonadaceae</taxon>
        <taxon>Halioxenophilus</taxon>
    </lineage>
</organism>
<reference evidence="3" key="1">
    <citation type="journal article" date="2019" name="Int. J. Syst. Evol. Microbiol.">
        <title>The Global Catalogue of Microorganisms (GCM) 10K type strain sequencing project: providing services to taxonomists for standard genome sequencing and annotation.</title>
        <authorList>
            <consortium name="The Broad Institute Genomics Platform"/>
            <consortium name="The Broad Institute Genome Sequencing Center for Infectious Disease"/>
            <person name="Wu L."/>
            <person name="Ma J."/>
        </authorList>
    </citation>
    <scope>NUCLEOTIDE SEQUENCE [LARGE SCALE GENOMIC DNA]</scope>
    <source>
        <strain evidence="3">JCM 19134</strain>
    </source>
</reference>
<dbReference type="Proteomes" id="UP001409585">
    <property type="component" value="Unassembled WGS sequence"/>
</dbReference>
<sequence length="74" mass="8211">MSLAQVNIARFILPADDPANQDFANNIDRVNSLAEAAPGFIWRFSDADRESDEEPSPATTITVLIYLFGRIVSR</sequence>
<evidence type="ECO:0000313" key="3">
    <source>
        <dbReference type="Proteomes" id="UP001409585"/>
    </source>
</evidence>
<feature type="domain" description="DUF3291" evidence="1">
    <location>
        <begin position="3"/>
        <end position="52"/>
    </location>
</feature>
<keyword evidence="3" id="KW-1185">Reference proteome</keyword>
<comment type="caution">
    <text evidence="2">The sequence shown here is derived from an EMBL/GenBank/DDBJ whole genome shotgun (WGS) entry which is preliminary data.</text>
</comment>
<dbReference type="AlphaFoldDB" id="A0AAV3U1L3"/>
<proteinExistence type="predicted"/>
<dbReference type="Pfam" id="PF11695">
    <property type="entry name" value="DUF3291"/>
    <property type="match status" value="1"/>
</dbReference>
<protein>
    <recommendedName>
        <fullName evidence="1">DUF3291 domain-containing protein</fullName>
    </recommendedName>
</protein>
<gene>
    <name evidence="2" type="ORF">GCM10025791_18180</name>
</gene>
<evidence type="ECO:0000259" key="1">
    <source>
        <dbReference type="Pfam" id="PF11695"/>
    </source>
</evidence>
<dbReference type="RefSeq" id="WP_345420490.1">
    <property type="nucleotide sequence ID" value="NZ_AP031496.1"/>
</dbReference>
<accession>A0AAV3U1L3</accession>